<dbReference type="WBParaSite" id="MCU_005657-RB">
    <property type="protein sequence ID" value="MCU_005657-RB"/>
    <property type="gene ID" value="MCU_005657"/>
</dbReference>
<dbReference type="InterPro" id="IPR029169">
    <property type="entry name" value="PCNP"/>
</dbReference>
<dbReference type="WBParaSite" id="MCU_005657-RD">
    <property type="protein sequence ID" value="MCU_005657-RD"/>
    <property type="gene ID" value="MCU_005657"/>
</dbReference>
<evidence type="ECO:0000256" key="5">
    <source>
        <dbReference type="ARBA" id="ARBA00022553"/>
    </source>
</evidence>
<evidence type="ECO:0000256" key="4">
    <source>
        <dbReference type="ARBA" id="ARBA00022059"/>
    </source>
</evidence>
<evidence type="ECO:0000313" key="12">
    <source>
        <dbReference type="WBParaSite" id="MCU_005657-RC"/>
    </source>
</evidence>
<dbReference type="Pfam" id="PF15473">
    <property type="entry name" value="PCNP"/>
    <property type="match status" value="1"/>
</dbReference>
<evidence type="ECO:0000256" key="3">
    <source>
        <dbReference type="ARBA" id="ARBA00011097"/>
    </source>
</evidence>
<keyword evidence="8" id="KW-0539">Nucleus</keyword>
<name>A0A5K3F5J5_MESCO</name>
<accession>A0A5K3F5J5</accession>
<evidence type="ECO:0000256" key="6">
    <source>
        <dbReference type="ARBA" id="ARBA00022843"/>
    </source>
</evidence>
<feature type="region of interest" description="Disordered" evidence="10">
    <location>
        <begin position="1"/>
        <end position="137"/>
    </location>
</feature>
<evidence type="ECO:0000313" key="13">
    <source>
        <dbReference type="WBParaSite" id="MCU_005657-RD"/>
    </source>
</evidence>
<keyword evidence="6" id="KW-0832">Ubl conjugation</keyword>
<dbReference type="WBParaSite" id="MCU_005657-RC">
    <property type="protein sequence ID" value="MCU_005657-RC"/>
    <property type="gene ID" value="MCU_005657"/>
</dbReference>
<dbReference type="PANTHER" id="PTHR16523:SF6">
    <property type="entry name" value="PEST PROTEOLYTIC SIGNAL-CONTAINING NUCLEAR PROTEIN"/>
    <property type="match status" value="1"/>
</dbReference>
<feature type="compositionally biased region" description="Basic and acidic residues" evidence="10">
    <location>
        <begin position="9"/>
        <end position="28"/>
    </location>
</feature>
<comment type="subcellular location">
    <subcellularLocation>
        <location evidence="2">Nucleus</location>
    </subcellularLocation>
</comment>
<protein>
    <recommendedName>
        <fullName evidence="4">PEST proteolytic signal-containing nuclear protein</fullName>
    </recommendedName>
</protein>
<evidence type="ECO:0000256" key="1">
    <source>
        <dbReference type="ARBA" id="ARBA00002646"/>
    </source>
</evidence>
<dbReference type="GO" id="GO:0005634">
    <property type="term" value="C:nucleus"/>
    <property type="evidence" value="ECO:0007669"/>
    <property type="project" value="UniProtKB-SubCell"/>
</dbReference>
<dbReference type="AlphaFoldDB" id="A0A5K3F5J5"/>
<dbReference type="GO" id="GO:0016567">
    <property type="term" value="P:protein ubiquitination"/>
    <property type="evidence" value="ECO:0007669"/>
    <property type="project" value="InterPro"/>
</dbReference>
<keyword evidence="7" id="KW-0007">Acetylation</keyword>
<evidence type="ECO:0000256" key="10">
    <source>
        <dbReference type="SAM" id="MobiDB-lite"/>
    </source>
</evidence>
<dbReference type="GO" id="GO:0043161">
    <property type="term" value="P:proteasome-mediated ubiquitin-dependent protein catabolic process"/>
    <property type="evidence" value="ECO:0007669"/>
    <property type="project" value="TreeGrafter"/>
</dbReference>
<evidence type="ECO:0000256" key="8">
    <source>
        <dbReference type="ARBA" id="ARBA00023242"/>
    </source>
</evidence>
<reference evidence="11 12" key="1">
    <citation type="submission" date="2019-11" db="UniProtKB">
        <authorList>
            <consortium name="WormBaseParasite"/>
        </authorList>
    </citation>
    <scope>IDENTIFICATION</scope>
</reference>
<feature type="compositionally biased region" description="Basic and acidic residues" evidence="10">
    <location>
        <begin position="111"/>
        <end position="123"/>
    </location>
</feature>
<sequence>MSQNNSHEALTHPDLKRKHPECGSKSKEYPVPLSAIPVPPPPLSTKPAATVDPEKPPVKQRLPAKKICLSLPSQPVSDSAKKESRRLKPVSGDVAKVFGDDDESEEEEMPIEARIRMRNKGRETPTSSGPNSFGKGRFGFVDRRALLDRQLEALNEQVSGDNEDGCGTP</sequence>
<comment type="function">
    <text evidence="1">May be involved in cell cycle regulation.</text>
</comment>
<evidence type="ECO:0000256" key="7">
    <source>
        <dbReference type="ARBA" id="ARBA00022990"/>
    </source>
</evidence>
<organism evidence="13">
    <name type="scientific">Mesocestoides corti</name>
    <name type="common">Flatworm</name>
    <dbReference type="NCBI Taxonomy" id="53468"/>
    <lineage>
        <taxon>Eukaryota</taxon>
        <taxon>Metazoa</taxon>
        <taxon>Spiralia</taxon>
        <taxon>Lophotrochozoa</taxon>
        <taxon>Platyhelminthes</taxon>
        <taxon>Cestoda</taxon>
        <taxon>Eucestoda</taxon>
        <taxon>Cyclophyllidea</taxon>
        <taxon>Mesocestoididae</taxon>
        <taxon>Mesocestoides</taxon>
    </lineage>
</organism>
<evidence type="ECO:0000313" key="11">
    <source>
        <dbReference type="WBParaSite" id="MCU_005657-RB"/>
    </source>
</evidence>
<dbReference type="PANTHER" id="PTHR16523">
    <property type="entry name" value="PEST PROTEOLYTIC SIGNAL-CONTAINING NUCLEAR PROTEIN"/>
    <property type="match status" value="1"/>
</dbReference>
<keyword evidence="9" id="KW-0131">Cell cycle</keyword>
<evidence type="ECO:0000256" key="9">
    <source>
        <dbReference type="ARBA" id="ARBA00023306"/>
    </source>
</evidence>
<proteinExistence type="predicted"/>
<feature type="compositionally biased region" description="Acidic residues" evidence="10">
    <location>
        <begin position="100"/>
        <end position="110"/>
    </location>
</feature>
<evidence type="ECO:0000256" key="2">
    <source>
        <dbReference type="ARBA" id="ARBA00004123"/>
    </source>
</evidence>
<comment type="subunit">
    <text evidence="3">Interacts with UHRF2/NIRF.</text>
</comment>
<keyword evidence="5" id="KW-0597">Phosphoprotein</keyword>